<evidence type="ECO:0000313" key="8">
    <source>
        <dbReference type="Proteomes" id="UP000319716"/>
    </source>
</evidence>
<name>A0A4Y1Z940_9BACL</name>
<feature type="modified residue" description="4-aspartylphosphate" evidence="5">
    <location>
        <position position="50"/>
    </location>
</feature>
<dbReference type="GO" id="GO:0000976">
    <property type="term" value="F:transcription cis-regulatory region binding"/>
    <property type="evidence" value="ECO:0007669"/>
    <property type="project" value="TreeGrafter"/>
</dbReference>
<gene>
    <name evidence="7" type="ORF">NBRC111894_965</name>
</gene>
<dbReference type="Gene3D" id="3.40.50.2300">
    <property type="match status" value="1"/>
</dbReference>
<keyword evidence="3 7" id="KW-0238">DNA-binding</keyword>
<evidence type="ECO:0000256" key="4">
    <source>
        <dbReference type="ARBA" id="ARBA00023163"/>
    </source>
</evidence>
<evidence type="ECO:0000259" key="6">
    <source>
        <dbReference type="PROSITE" id="PS50110"/>
    </source>
</evidence>
<proteinExistence type="predicted"/>
<dbReference type="SUPFAM" id="SSF52172">
    <property type="entry name" value="CheY-like"/>
    <property type="match status" value="1"/>
</dbReference>
<dbReference type="PROSITE" id="PS50110">
    <property type="entry name" value="RESPONSE_REGULATORY"/>
    <property type="match status" value="1"/>
</dbReference>
<evidence type="ECO:0000256" key="5">
    <source>
        <dbReference type="PROSITE-ProRule" id="PRU00169"/>
    </source>
</evidence>
<dbReference type="PANTHER" id="PTHR48111">
    <property type="entry name" value="REGULATOR OF RPOS"/>
    <property type="match status" value="1"/>
</dbReference>
<evidence type="ECO:0000256" key="3">
    <source>
        <dbReference type="ARBA" id="ARBA00023125"/>
    </source>
</evidence>
<dbReference type="GO" id="GO:0000156">
    <property type="term" value="F:phosphorelay response regulator activity"/>
    <property type="evidence" value="ECO:0007669"/>
    <property type="project" value="TreeGrafter"/>
</dbReference>
<sequence length="82" mass="9485">MTKVFIVEDDAAIVKQLASALNAYTVVSVQNFRSVRQEIEAETPDLILMDITLPYFNGFYWTTEIRKHATTPILFSVRQMMR</sequence>
<keyword evidence="4" id="KW-0804">Transcription</keyword>
<evidence type="ECO:0000256" key="2">
    <source>
        <dbReference type="ARBA" id="ARBA00023015"/>
    </source>
</evidence>
<dbReference type="RefSeq" id="WP_262392233.1">
    <property type="nucleotide sequence ID" value="NZ_BEXB01000005.1"/>
</dbReference>
<dbReference type="InterPro" id="IPR011006">
    <property type="entry name" value="CheY-like_superfamily"/>
</dbReference>
<feature type="domain" description="Response regulatory" evidence="6">
    <location>
        <begin position="3"/>
        <end position="82"/>
    </location>
</feature>
<dbReference type="Pfam" id="PF00072">
    <property type="entry name" value="Response_reg"/>
    <property type="match status" value="1"/>
</dbReference>
<dbReference type="AlphaFoldDB" id="A0A4Y1Z940"/>
<dbReference type="GO" id="GO:0032993">
    <property type="term" value="C:protein-DNA complex"/>
    <property type="evidence" value="ECO:0007669"/>
    <property type="project" value="TreeGrafter"/>
</dbReference>
<dbReference type="InterPro" id="IPR001789">
    <property type="entry name" value="Sig_transdc_resp-reg_receiver"/>
</dbReference>
<evidence type="ECO:0000256" key="1">
    <source>
        <dbReference type="ARBA" id="ARBA00022553"/>
    </source>
</evidence>
<dbReference type="Proteomes" id="UP000319716">
    <property type="component" value="Unassembled WGS sequence"/>
</dbReference>
<dbReference type="InterPro" id="IPR039420">
    <property type="entry name" value="WalR-like"/>
</dbReference>
<dbReference type="PANTHER" id="PTHR48111:SF43">
    <property type="entry name" value="STAGE 0 SPORULATION PROTEIN A HOMOLOG"/>
    <property type="match status" value="1"/>
</dbReference>
<dbReference type="GO" id="GO:0005829">
    <property type="term" value="C:cytosol"/>
    <property type="evidence" value="ECO:0007669"/>
    <property type="project" value="TreeGrafter"/>
</dbReference>
<organism evidence="7 8">
    <name type="scientific">Sporolactobacillus inulinus</name>
    <dbReference type="NCBI Taxonomy" id="2078"/>
    <lineage>
        <taxon>Bacteria</taxon>
        <taxon>Bacillati</taxon>
        <taxon>Bacillota</taxon>
        <taxon>Bacilli</taxon>
        <taxon>Bacillales</taxon>
        <taxon>Sporolactobacillaceae</taxon>
        <taxon>Sporolactobacillus</taxon>
    </lineage>
</organism>
<dbReference type="EMBL" id="BEXB01000005">
    <property type="protein sequence ID" value="GAY75411.1"/>
    <property type="molecule type" value="Genomic_DNA"/>
</dbReference>
<evidence type="ECO:0000313" key="7">
    <source>
        <dbReference type="EMBL" id="GAY75411.1"/>
    </source>
</evidence>
<keyword evidence="2" id="KW-0805">Transcription regulation</keyword>
<reference evidence="7 8" key="1">
    <citation type="submission" date="2017-11" db="EMBL/GenBank/DDBJ databases">
        <title>Draft Genome Sequence of Sporolactobacillus inulinus NBRC 111894 Isolated from Koso, a Japanese Sugar-Vegetable Fermented Beverage.</title>
        <authorList>
            <person name="Chiou T.Y."/>
            <person name="Oshima K."/>
            <person name="Suda W."/>
            <person name="Hattori M."/>
            <person name="Takahashi T."/>
        </authorList>
    </citation>
    <scope>NUCLEOTIDE SEQUENCE [LARGE SCALE GENOMIC DNA]</scope>
    <source>
        <strain evidence="7 8">NBRC111894</strain>
    </source>
</reference>
<comment type="caution">
    <text evidence="7">The sequence shown here is derived from an EMBL/GenBank/DDBJ whole genome shotgun (WGS) entry which is preliminary data.</text>
</comment>
<accession>A0A4Y1Z940</accession>
<protein>
    <submittedName>
        <fullName evidence="7">DNA-binding response regulator</fullName>
    </submittedName>
</protein>
<dbReference type="GO" id="GO:0006355">
    <property type="term" value="P:regulation of DNA-templated transcription"/>
    <property type="evidence" value="ECO:0007669"/>
    <property type="project" value="TreeGrafter"/>
</dbReference>
<keyword evidence="1 5" id="KW-0597">Phosphoprotein</keyword>